<evidence type="ECO:0000313" key="2">
    <source>
        <dbReference type="EMBL" id="EDV20615.1"/>
    </source>
</evidence>
<name>B3S9B1_TRIAD</name>
<organism evidence="2 3">
    <name type="scientific">Trichoplax adhaerens</name>
    <name type="common">Trichoplax reptans</name>
    <dbReference type="NCBI Taxonomy" id="10228"/>
    <lineage>
        <taxon>Eukaryota</taxon>
        <taxon>Metazoa</taxon>
        <taxon>Placozoa</taxon>
        <taxon>Uniplacotomia</taxon>
        <taxon>Trichoplacea</taxon>
        <taxon>Trichoplacidae</taxon>
        <taxon>Trichoplax</taxon>
    </lineage>
</organism>
<dbReference type="RefSeq" id="XP_002116815.1">
    <property type="nucleotide sequence ID" value="XM_002116779.1"/>
</dbReference>
<sequence>MPSDAGNGPASTVYNLNCDEIDCAEIIKYFKLQASDKGYLIVLPDKSNKGDNTLKTMYVEDHLVGKSTFEILSVNIPAPTEDGPKCCSDNSCRKRSAINRLAYKIDDKIYFLAGEEVTAPQGNCFKIDGRSYVNLVFVDKDEYDKIIKLKGYIALHVVKANSGNRDIRFRAEPFCESKEAKNKFLNATQHKPMNTASNNENGDYSAVQVHVYHTIDQAECTERDSLPNNTNFRKICVANKKENKDHSRSTPANNSENDTLDSEAKDPPNSFSSKEIGVKWNFQKGFYYKVLAIVEHNEVLQETSLKSKI</sequence>
<evidence type="ECO:0000256" key="1">
    <source>
        <dbReference type="SAM" id="MobiDB-lite"/>
    </source>
</evidence>
<gene>
    <name evidence="2" type="ORF">TRIADDRAFT_60840</name>
</gene>
<dbReference type="Proteomes" id="UP000009022">
    <property type="component" value="Unassembled WGS sequence"/>
</dbReference>
<feature type="region of interest" description="Disordered" evidence="1">
    <location>
        <begin position="241"/>
        <end position="273"/>
    </location>
</feature>
<accession>B3S9B1</accession>
<dbReference type="InParanoid" id="B3S9B1"/>
<dbReference type="HOGENOM" id="CLU_1013111_0_0_1"/>
<protein>
    <submittedName>
        <fullName evidence="2">Uncharacterized protein</fullName>
    </submittedName>
</protein>
<keyword evidence="3" id="KW-1185">Reference proteome</keyword>
<dbReference type="EMBL" id="DS985258">
    <property type="protein sequence ID" value="EDV20615.1"/>
    <property type="molecule type" value="Genomic_DNA"/>
</dbReference>
<reference evidence="2 3" key="1">
    <citation type="journal article" date="2008" name="Nature">
        <title>The Trichoplax genome and the nature of placozoans.</title>
        <authorList>
            <person name="Srivastava M."/>
            <person name="Begovic E."/>
            <person name="Chapman J."/>
            <person name="Putnam N.H."/>
            <person name="Hellsten U."/>
            <person name="Kawashima T."/>
            <person name="Kuo A."/>
            <person name="Mitros T."/>
            <person name="Salamov A."/>
            <person name="Carpenter M.L."/>
            <person name="Signorovitch A.Y."/>
            <person name="Moreno M.A."/>
            <person name="Kamm K."/>
            <person name="Grimwood J."/>
            <person name="Schmutz J."/>
            <person name="Shapiro H."/>
            <person name="Grigoriev I.V."/>
            <person name="Buss L.W."/>
            <person name="Schierwater B."/>
            <person name="Dellaporta S.L."/>
            <person name="Rokhsar D.S."/>
        </authorList>
    </citation>
    <scope>NUCLEOTIDE SEQUENCE [LARGE SCALE GENOMIC DNA]</scope>
    <source>
        <strain evidence="2 3">Grell-BS-1999</strain>
    </source>
</reference>
<proteinExistence type="predicted"/>
<dbReference type="AlphaFoldDB" id="B3S9B1"/>
<evidence type="ECO:0000313" key="3">
    <source>
        <dbReference type="Proteomes" id="UP000009022"/>
    </source>
</evidence>
<dbReference type="GeneID" id="6758028"/>
<dbReference type="CTD" id="6758028"/>
<dbReference type="KEGG" id="tad:TRIADDRAFT_60840"/>